<reference evidence="8" key="1">
    <citation type="submission" date="2020-10" db="EMBL/GenBank/DDBJ databases">
        <title>Taxonomic study of unclassified bacteria belonging to the class Ktedonobacteria.</title>
        <authorList>
            <person name="Yabe S."/>
            <person name="Wang C.M."/>
            <person name="Zheng Y."/>
            <person name="Sakai Y."/>
            <person name="Cavaletti L."/>
            <person name="Monciardini P."/>
            <person name="Donadio S."/>
        </authorList>
    </citation>
    <scope>NUCLEOTIDE SEQUENCE</scope>
    <source>
        <strain evidence="8">SOSP1-1</strain>
    </source>
</reference>
<dbReference type="CDD" id="cd06445">
    <property type="entry name" value="ATase"/>
    <property type="match status" value="1"/>
</dbReference>
<evidence type="ECO:0000256" key="6">
    <source>
        <dbReference type="ARBA" id="ARBA00049348"/>
    </source>
</evidence>
<organism evidence="8 9">
    <name type="scientific">Ktedonospora formicarum</name>
    <dbReference type="NCBI Taxonomy" id="2778364"/>
    <lineage>
        <taxon>Bacteria</taxon>
        <taxon>Bacillati</taxon>
        <taxon>Chloroflexota</taxon>
        <taxon>Ktedonobacteria</taxon>
        <taxon>Ktedonobacterales</taxon>
        <taxon>Ktedonobacteraceae</taxon>
        <taxon>Ktedonospora</taxon>
    </lineage>
</organism>
<dbReference type="InterPro" id="IPR001497">
    <property type="entry name" value="MethylDNA_cys_MeTrfase_AS"/>
</dbReference>
<evidence type="ECO:0000313" key="9">
    <source>
        <dbReference type="Proteomes" id="UP000612362"/>
    </source>
</evidence>
<dbReference type="PANTHER" id="PTHR10815">
    <property type="entry name" value="METHYLATED-DNA--PROTEIN-CYSTEINE METHYLTRANSFERASE"/>
    <property type="match status" value="1"/>
</dbReference>
<comment type="catalytic activity">
    <reaction evidence="1">
        <text>a 4-O-methyl-thymidine in DNA + L-cysteinyl-[protein] = a thymidine in DNA + S-methyl-L-cysteinyl-[protein]</text>
        <dbReference type="Rhea" id="RHEA:53428"/>
        <dbReference type="Rhea" id="RHEA-COMP:10131"/>
        <dbReference type="Rhea" id="RHEA-COMP:10132"/>
        <dbReference type="Rhea" id="RHEA-COMP:13555"/>
        <dbReference type="Rhea" id="RHEA-COMP:13556"/>
        <dbReference type="ChEBI" id="CHEBI:29950"/>
        <dbReference type="ChEBI" id="CHEBI:82612"/>
        <dbReference type="ChEBI" id="CHEBI:137386"/>
        <dbReference type="ChEBI" id="CHEBI:137387"/>
        <dbReference type="EC" id="2.1.1.63"/>
    </reaction>
</comment>
<dbReference type="InterPro" id="IPR014048">
    <property type="entry name" value="MethylDNA_cys_MeTrfase_DNA-bd"/>
</dbReference>
<keyword evidence="2" id="KW-0489">Methyltransferase</keyword>
<comment type="catalytic activity">
    <reaction evidence="6">
        <text>a 6-O-methyl-2'-deoxyguanosine in DNA + L-cysteinyl-[protein] = S-methyl-L-cysteinyl-[protein] + a 2'-deoxyguanosine in DNA</text>
        <dbReference type="Rhea" id="RHEA:24000"/>
        <dbReference type="Rhea" id="RHEA-COMP:10131"/>
        <dbReference type="Rhea" id="RHEA-COMP:10132"/>
        <dbReference type="Rhea" id="RHEA-COMP:11367"/>
        <dbReference type="Rhea" id="RHEA-COMP:11368"/>
        <dbReference type="ChEBI" id="CHEBI:29950"/>
        <dbReference type="ChEBI" id="CHEBI:82612"/>
        <dbReference type="ChEBI" id="CHEBI:85445"/>
        <dbReference type="ChEBI" id="CHEBI:85448"/>
        <dbReference type="EC" id="2.1.1.63"/>
    </reaction>
</comment>
<dbReference type="PANTHER" id="PTHR10815:SF5">
    <property type="entry name" value="METHYLATED-DNA--PROTEIN-CYSTEINE METHYLTRANSFERASE"/>
    <property type="match status" value="1"/>
</dbReference>
<name>A0A8J3I5I8_9CHLR</name>
<keyword evidence="3" id="KW-0808">Transferase</keyword>
<protein>
    <recommendedName>
        <fullName evidence="7">Methylated-DNA-[protein]-cysteine S-methyltransferase DNA binding domain-containing protein</fullName>
    </recommendedName>
</protein>
<feature type="domain" description="Methylated-DNA-[protein]-cysteine S-methyltransferase DNA binding" evidence="7">
    <location>
        <begin position="2"/>
        <end position="49"/>
    </location>
</feature>
<dbReference type="GO" id="GO:0003908">
    <property type="term" value="F:methylated-DNA-[protein]-cysteine S-methyltransferase activity"/>
    <property type="evidence" value="ECO:0007669"/>
    <property type="project" value="UniProtKB-EC"/>
</dbReference>
<dbReference type="PROSITE" id="PS00374">
    <property type="entry name" value="MGMT"/>
    <property type="match status" value="1"/>
</dbReference>
<dbReference type="SUPFAM" id="SSF46767">
    <property type="entry name" value="Methylated DNA-protein cysteine methyltransferase, C-terminal domain"/>
    <property type="match status" value="1"/>
</dbReference>
<accession>A0A8J3I5I8</accession>
<dbReference type="Pfam" id="PF01035">
    <property type="entry name" value="DNA_binding_1"/>
    <property type="match status" value="1"/>
</dbReference>
<evidence type="ECO:0000256" key="4">
    <source>
        <dbReference type="ARBA" id="ARBA00022763"/>
    </source>
</evidence>
<evidence type="ECO:0000313" key="8">
    <source>
        <dbReference type="EMBL" id="GHO49056.1"/>
    </source>
</evidence>
<keyword evidence="5" id="KW-0234">DNA repair</keyword>
<evidence type="ECO:0000256" key="5">
    <source>
        <dbReference type="ARBA" id="ARBA00023204"/>
    </source>
</evidence>
<dbReference type="Gene3D" id="1.10.10.10">
    <property type="entry name" value="Winged helix-like DNA-binding domain superfamily/Winged helix DNA-binding domain"/>
    <property type="match status" value="1"/>
</dbReference>
<dbReference type="InterPro" id="IPR036388">
    <property type="entry name" value="WH-like_DNA-bd_sf"/>
</dbReference>
<keyword evidence="9" id="KW-1185">Reference proteome</keyword>
<dbReference type="EMBL" id="BNJF01000004">
    <property type="protein sequence ID" value="GHO49056.1"/>
    <property type="molecule type" value="Genomic_DNA"/>
</dbReference>
<dbReference type="InterPro" id="IPR036217">
    <property type="entry name" value="MethylDNA_cys_MeTrfase_DNAb"/>
</dbReference>
<keyword evidence="4" id="KW-0227">DNA damage</keyword>
<evidence type="ECO:0000256" key="1">
    <source>
        <dbReference type="ARBA" id="ARBA00001286"/>
    </source>
</evidence>
<dbReference type="AlphaFoldDB" id="A0A8J3I5I8"/>
<comment type="caution">
    <text evidence="8">The sequence shown here is derived from an EMBL/GenBank/DDBJ whole genome shotgun (WGS) entry which is preliminary data.</text>
</comment>
<dbReference type="NCBIfam" id="TIGR00589">
    <property type="entry name" value="ogt"/>
    <property type="match status" value="1"/>
</dbReference>
<evidence type="ECO:0000256" key="2">
    <source>
        <dbReference type="ARBA" id="ARBA00022603"/>
    </source>
</evidence>
<dbReference type="GO" id="GO:0032259">
    <property type="term" value="P:methylation"/>
    <property type="evidence" value="ECO:0007669"/>
    <property type="project" value="UniProtKB-KW"/>
</dbReference>
<dbReference type="Proteomes" id="UP000612362">
    <property type="component" value="Unassembled WGS sequence"/>
</dbReference>
<evidence type="ECO:0000259" key="7">
    <source>
        <dbReference type="Pfam" id="PF01035"/>
    </source>
</evidence>
<dbReference type="GO" id="GO:0006281">
    <property type="term" value="P:DNA repair"/>
    <property type="evidence" value="ECO:0007669"/>
    <property type="project" value="UniProtKB-KW"/>
</dbReference>
<evidence type="ECO:0000256" key="3">
    <source>
        <dbReference type="ARBA" id="ARBA00022679"/>
    </source>
</evidence>
<proteinExistence type="predicted"/>
<gene>
    <name evidence="8" type="ORF">KSX_72190</name>
</gene>
<sequence length="58" mass="6430">MAYRAVGSANACNPIVLVIPCHRVVGADDSLTGYGPGLERKQWLLQHEGNTQIFRYSR</sequence>